<dbReference type="PANTHER" id="PTHR12714">
    <property type="entry name" value="PROTEIN-S ISOPRENYLCYSTEINE O-METHYLTRANSFERASE"/>
    <property type="match status" value="1"/>
</dbReference>
<feature type="transmembrane region" description="Helical" evidence="5">
    <location>
        <begin position="134"/>
        <end position="150"/>
    </location>
</feature>
<proteinExistence type="inferred from homology"/>
<dbReference type="STRING" id="946122.A0A0C2XBT3"/>
<keyword evidence="5" id="KW-0949">S-adenosyl-L-methionine</keyword>
<dbReference type="InParanoid" id="A0A0C2XBT3"/>
<evidence type="ECO:0000256" key="1">
    <source>
        <dbReference type="ARBA" id="ARBA00004141"/>
    </source>
</evidence>
<comment type="similarity">
    <text evidence="5">Belongs to the class VI-like SAM-binding methyltransferase superfamily. Isoprenylcysteine carboxyl methyltransferase family.</text>
</comment>
<dbReference type="AlphaFoldDB" id="A0A0C2XBT3"/>
<dbReference type="EC" id="2.1.1.100" evidence="5"/>
<dbReference type="InterPro" id="IPR007269">
    <property type="entry name" value="ICMT_MeTrfase"/>
</dbReference>
<feature type="transmembrane region" description="Helical" evidence="5">
    <location>
        <begin position="76"/>
        <end position="96"/>
    </location>
</feature>
<keyword evidence="3 5" id="KW-1133">Transmembrane helix</keyword>
<name>A0A0C2XBT3_AMAMK</name>
<dbReference type="OrthoDB" id="422086at2759"/>
<dbReference type="Proteomes" id="UP000054549">
    <property type="component" value="Unassembled WGS sequence"/>
</dbReference>
<dbReference type="HOGENOM" id="CLU_065200_6_0_1"/>
<dbReference type="Gene3D" id="1.20.120.1630">
    <property type="match status" value="1"/>
</dbReference>
<reference evidence="6 7" key="1">
    <citation type="submission" date="2014-04" db="EMBL/GenBank/DDBJ databases">
        <title>Evolutionary Origins and Diversification of the Mycorrhizal Mutualists.</title>
        <authorList>
            <consortium name="DOE Joint Genome Institute"/>
            <consortium name="Mycorrhizal Genomics Consortium"/>
            <person name="Kohler A."/>
            <person name="Kuo A."/>
            <person name="Nagy L.G."/>
            <person name="Floudas D."/>
            <person name="Copeland A."/>
            <person name="Barry K.W."/>
            <person name="Cichocki N."/>
            <person name="Veneault-Fourrey C."/>
            <person name="LaButti K."/>
            <person name="Lindquist E.A."/>
            <person name="Lipzen A."/>
            <person name="Lundell T."/>
            <person name="Morin E."/>
            <person name="Murat C."/>
            <person name="Riley R."/>
            <person name="Ohm R."/>
            <person name="Sun H."/>
            <person name="Tunlid A."/>
            <person name="Henrissat B."/>
            <person name="Grigoriev I.V."/>
            <person name="Hibbett D.S."/>
            <person name="Martin F."/>
        </authorList>
    </citation>
    <scope>NUCLEOTIDE SEQUENCE [LARGE SCALE GENOMIC DNA]</scope>
    <source>
        <strain evidence="6 7">Koide BX008</strain>
    </source>
</reference>
<keyword evidence="5" id="KW-0808">Transferase</keyword>
<keyword evidence="5" id="KW-0256">Endoplasmic reticulum</keyword>
<keyword evidence="4 5" id="KW-0472">Membrane</keyword>
<evidence type="ECO:0000256" key="4">
    <source>
        <dbReference type="ARBA" id="ARBA00023136"/>
    </source>
</evidence>
<evidence type="ECO:0000313" key="7">
    <source>
        <dbReference type="Proteomes" id="UP000054549"/>
    </source>
</evidence>
<keyword evidence="5" id="KW-0489">Methyltransferase</keyword>
<keyword evidence="2 5" id="KW-0812">Transmembrane</keyword>
<dbReference type="Pfam" id="PF04140">
    <property type="entry name" value="ICMT"/>
    <property type="match status" value="1"/>
</dbReference>
<comment type="catalytic activity">
    <reaction evidence="5">
        <text>[protein]-C-terminal S-[(2E,6E)-farnesyl]-L-cysteine + S-adenosyl-L-methionine = [protein]-C-terminal S-[(2E,6E)-farnesyl]-L-cysteine methyl ester + S-adenosyl-L-homocysteine</text>
        <dbReference type="Rhea" id="RHEA:21672"/>
        <dbReference type="Rhea" id="RHEA-COMP:12125"/>
        <dbReference type="Rhea" id="RHEA-COMP:12126"/>
        <dbReference type="ChEBI" id="CHEBI:57856"/>
        <dbReference type="ChEBI" id="CHEBI:59789"/>
        <dbReference type="ChEBI" id="CHEBI:90510"/>
        <dbReference type="ChEBI" id="CHEBI:90511"/>
        <dbReference type="EC" id="2.1.1.100"/>
    </reaction>
</comment>
<evidence type="ECO:0000256" key="3">
    <source>
        <dbReference type="ARBA" id="ARBA00022989"/>
    </source>
</evidence>
<evidence type="ECO:0000313" key="6">
    <source>
        <dbReference type="EMBL" id="KIL66826.1"/>
    </source>
</evidence>
<gene>
    <name evidence="6" type="ORF">M378DRAFT_160330</name>
</gene>
<feature type="transmembrane region" description="Helical" evidence="5">
    <location>
        <begin position="51"/>
        <end position="69"/>
    </location>
</feature>
<evidence type="ECO:0000256" key="5">
    <source>
        <dbReference type="RuleBase" id="RU362022"/>
    </source>
</evidence>
<keyword evidence="7" id="KW-1185">Reference proteome</keyword>
<comment type="subcellular location">
    <subcellularLocation>
        <location evidence="5">Endoplasmic reticulum membrane</location>
        <topology evidence="5">Multi-pass membrane protein</topology>
    </subcellularLocation>
    <subcellularLocation>
        <location evidence="1">Membrane</location>
        <topology evidence="1">Multi-pass membrane protein</topology>
    </subcellularLocation>
</comment>
<feature type="transmembrane region" description="Helical" evidence="5">
    <location>
        <begin position="162"/>
        <end position="181"/>
    </location>
</feature>
<dbReference type="EMBL" id="KN818234">
    <property type="protein sequence ID" value="KIL66826.1"/>
    <property type="molecule type" value="Genomic_DNA"/>
</dbReference>
<dbReference type="GO" id="GO:0004671">
    <property type="term" value="F:protein C-terminal S-isoprenylcysteine carboxyl O-methyltransferase activity"/>
    <property type="evidence" value="ECO:0007669"/>
    <property type="project" value="UniProtKB-EC"/>
</dbReference>
<sequence>MASFAKLPFIFFVAFSLHTCYKLPNPPPAKEERLDLTENFFPVRYKMKAKILFWVVAMVEALSIIIDALAPYTGNLLYLTPTSIIGAMMIMAGAYIRNECFTAMGPMFTVEVSIQKNHKLIKHGPYSVVRHPSYTGQFVATLGAFMWYFSQGSYLRETTTMAGRILGVALLPMFISSFFILGSRINKEDEALKEKFGVEWENWALDVPYRLIPLIY</sequence>
<evidence type="ECO:0000256" key="2">
    <source>
        <dbReference type="ARBA" id="ARBA00022692"/>
    </source>
</evidence>
<dbReference type="PANTHER" id="PTHR12714:SF9">
    <property type="entry name" value="PROTEIN-S-ISOPRENYLCYSTEINE O-METHYLTRANSFERASE"/>
    <property type="match status" value="1"/>
</dbReference>
<organism evidence="6 7">
    <name type="scientific">Amanita muscaria (strain Koide BX008)</name>
    <dbReference type="NCBI Taxonomy" id="946122"/>
    <lineage>
        <taxon>Eukaryota</taxon>
        <taxon>Fungi</taxon>
        <taxon>Dikarya</taxon>
        <taxon>Basidiomycota</taxon>
        <taxon>Agaricomycotina</taxon>
        <taxon>Agaricomycetes</taxon>
        <taxon>Agaricomycetidae</taxon>
        <taxon>Agaricales</taxon>
        <taxon>Pluteineae</taxon>
        <taxon>Amanitaceae</taxon>
        <taxon>Amanita</taxon>
    </lineage>
</organism>
<protein>
    <recommendedName>
        <fullName evidence="5">Protein-S-isoprenylcysteine O-methyltransferase</fullName>
        <ecNumber evidence="5">2.1.1.100</ecNumber>
    </recommendedName>
</protein>
<accession>A0A0C2XBT3</accession>
<dbReference type="GO" id="GO:0032259">
    <property type="term" value="P:methylation"/>
    <property type="evidence" value="ECO:0007669"/>
    <property type="project" value="UniProtKB-KW"/>
</dbReference>
<dbReference type="GO" id="GO:0005789">
    <property type="term" value="C:endoplasmic reticulum membrane"/>
    <property type="evidence" value="ECO:0007669"/>
    <property type="project" value="UniProtKB-SubCell"/>
</dbReference>